<dbReference type="SUPFAM" id="SSF52743">
    <property type="entry name" value="Subtilisin-like"/>
    <property type="match status" value="1"/>
</dbReference>
<dbReference type="AlphaFoldDB" id="A0A3G9JD30"/>
<dbReference type="Gene3D" id="3.40.50.200">
    <property type="entry name" value="Peptidase S8/S53 domain"/>
    <property type="match status" value="1"/>
</dbReference>
<accession>A0A3G9JD30</accession>
<dbReference type="PROSITE" id="PS00136">
    <property type="entry name" value="SUBTILASE_ASP"/>
    <property type="match status" value="1"/>
</dbReference>
<evidence type="ECO:0000256" key="2">
    <source>
        <dbReference type="ARBA" id="ARBA00022670"/>
    </source>
</evidence>
<dbReference type="Pfam" id="PF00395">
    <property type="entry name" value="SLH"/>
    <property type="match status" value="3"/>
</dbReference>
<dbReference type="PROSITE" id="PS51892">
    <property type="entry name" value="SUBTILASE"/>
    <property type="match status" value="1"/>
</dbReference>
<dbReference type="InterPro" id="IPR023827">
    <property type="entry name" value="Peptidase_S8_Asp-AS"/>
</dbReference>
<dbReference type="PANTHER" id="PTHR43399:SF4">
    <property type="entry name" value="CELL WALL-ASSOCIATED PROTEASE"/>
    <property type="match status" value="1"/>
</dbReference>
<keyword evidence="3 5" id="KW-0378">Hydrolase</keyword>
<keyword evidence="8" id="KW-1133">Transmembrane helix</keyword>
<dbReference type="Pfam" id="PF04151">
    <property type="entry name" value="PPC"/>
    <property type="match status" value="1"/>
</dbReference>
<dbReference type="SUPFAM" id="SSF89260">
    <property type="entry name" value="Collagen-binding domain"/>
    <property type="match status" value="2"/>
</dbReference>
<evidence type="ECO:0000313" key="9">
    <source>
        <dbReference type="EMBL" id="BBH23871.1"/>
    </source>
</evidence>
<evidence type="ECO:0000313" key="10">
    <source>
        <dbReference type="Proteomes" id="UP000275368"/>
    </source>
</evidence>
<evidence type="ECO:0000256" key="3">
    <source>
        <dbReference type="ARBA" id="ARBA00022801"/>
    </source>
</evidence>
<evidence type="ECO:0000256" key="7">
    <source>
        <dbReference type="SAM" id="MobiDB-lite"/>
    </source>
</evidence>
<dbReference type="Proteomes" id="UP000275368">
    <property type="component" value="Chromosome"/>
</dbReference>
<feature type="transmembrane region" description="Helical" evidence="8">
    <location>
        <begin position="47"/>
        <end position="69"/>
    </location>
</feature>
<keyword evidence="10" id="KW-1185">Reference proteome</keyword>
<dbReference type="InterPro" id="IPR007280">
    <property type="entry name" value="Peptidase_C_arc/bac"/>
</dbReference>
<dbReference type="InterPro" id="IPR023828">
    <property type="entry name" value="Peptidase_S8_Ser-AS"/>
</dbReference>
<feature type="compositionally biased region" description="Low complexity" evidence="7">
    <location>
        <begin position="69"/>
        <end position="97"/>
    </location>
</feature>
<dbReference type="InterPro" id="IPR001119">
    <property type="entry name" value="SLH_dom"/>
</dbReference>
<keyword evidence="8" id="KW-0472">Membrane</keyword>
<dbReference type="KEGG" id="pbk:Back11_52160"/>
<dbReference type="InterPro" id="IPR051048">
    <property type="entry name" value="Peptidase_S8/S53_subtilisin"/>
</dbReference>
<gene>
    <name evidence="9" type="ORF">Back11_52160</name>
</gene>
<dbReference type="EMBL" id="AP019308">
    <property type="protein sequence ID" value="BBH23871.1"/>
    <property type="molecule type" value="Genomic_DNA"/>
</dbReference>
<sequence>MSKETVCSDSLDKSIAQESKVNAEDMYSLDSLDSLGKRDGARRFARLALNGALAALLLWSAPMGSAYAAPGAAPAAAPPSAASSGPAAQPAASAAGSAREEPHSWLLKWREPGLAKPLPGTRVLSRQAMPAAALDVVRPADPGADTAEWLRRLRQTPGVEYVQPSSAVKLLGAVQTDDPELPKQLHLNQIRAKEAWATVHDQMNMTIALVDTGVDLDHPDLKNNLVAGTNLVNPGKPPEDDNGHGTAVAGVLAGEGDNKEGVSGILWHAKIMPIKALDKDGFGDEERLGEAILYAVKNGARIVVLSVGLYRYSPYMNDIAQYAETKGVLLVAASGNDGLSLGAKAKVKYPAAYPTVLAVGGTNAKGNPEPRSNPGPEIDIAAPWNVYTTAVGGGYKHEEGTSMAAPQAAAAAALVWAQHPDYKPYEIRAMLRQTAKDIGNAGVDNASGYGLLQLDKAVSATLKADSYEPNNSRDNARKFPLYTKISAELSGGKDKDWYIIDAPYAGVILIQFQGITVSGESIPPIQMTHYTGEAAQSTKDAKLGNQTVEWNVKKGRNYFELQFFNQQLKQSLPYLLTSTFEIAPDAYEKNDKPYQAFTLAPRSQTIIGNFHQTGDRDWFAIHFETGGTLKINAEADSVRVDLAIAIQRSNEMLQDIDDNGEGESETSQIINVTAGTYYIRVYNAMSAQAIATAAQYTLQIEYKTKYTDPNEPNNKSYEATGIRPGSDYQGVIGVKGDLDWYQLRLTKKSMVRITVNGIPTGIKMKAVVTDKRQKILFTLQSAPNRTIMTLEQQLDAGLYYIKVSAETAFDKQYYGIRVDTDPMVAGFRDIAGHWTESAIVELNKRKIVGGSGDFRFNPNQSITRAEAVSMLVRAFDPQEKADLNFNDVPMNHWAYASISKAIKMGWIAGYTGGKFGPSQSITREEMSVILARVLRISTVRPASAPFRDVERTRWSAAAILGMKQKKLISGYPDLRFKPEQTASRGEFASVLLRVLNEKR</sequence>
<dbReference type="Pfam" id="PF00082">
    <property type="entry name" value="Peptidase_S8"/>
    <property type="match status" value="1"/>
</dbReference>
<evidence type="ECO:0000256" key="1">
    <source>
        <dbReference type="ARBA" id="ARBA00011073"/>
    </source>
</evidence>
<organism evidence="9 10">
    <name type="scientific">Paenibacillus baekrokdamisoli</name>
    <dbReference type="NCBI Taxonomy" id="1712516"/>
    <lineage>
        <taxon>Bacteria</taxon>
        <taxon>Bacillati</taxon>
        <taxon>Bacillota</taxon>
        <taxon>Bacilli</taxon>
        <taxon>Bacillales</taxon>
        <taxon>Paenibacillaceae</taxon>
        <taxon>Paenibacillus</taxon>
    </lineage>
</organism>
<dbReference type="PRINTS" id="PR00723">
    <property type="entry name" value="SUBTILISIN"/>
</dbReference>
<dbReference type="Gene3D" id="2.60.120.380">
    <property type="match status" value="3"/>
</dbReference>
<keyword evidence="8" id="KW-0812">Transmembrane</keyword>
<dbReference type="GO" id="GO:0004252">
    <property type="term" value="F:serine-type endopeptidase activity"/>
    <property type="evidence" value="ECO:0007669"/>
    <property type="project" value="UniProtKB-UniRule"/>
</dbReference>
<protein>
    <submittedName>
        <fullName evidence="9">Uncharacterized protein</fullName>
    </submittedName>
</protein>
<dbReference type="RefSeq" id="WP_232016020.1">
    <property type="nucleotide sequence ID" value="NZ_AP019308.1"/>
</dbReference>
<keyword evidence="4 5" id="KW-0720">Serine protease</keyword>
<evidence type="ECO:0000256" key="6">
    <source>
        <dbReference type="RuleBase" id="RU003355"/>
    </source>
</evidence>
<dbReference type="PANTHER" id="PTHR43399">
    <property type="entry name" value="SUBTILISIN-RELATED"/>
    <property type="match status" value="1"/>
</dbReference>
<comment type="similarity">
    <text evidence="1 5 6">Belongs to the peptidase S8 family.</text>
</comment>
<name>A0A3G9JD30_9BACL</name>
<evidence type="ECO:0000256" key="4">
    <source>
        <dbReference type="ARBA" id="ARBA00022825"/>
    </source>
</evidence>
<dbReference type="PROSITE" id="PS00138">
    <property type="entry name" value="SUBTILASE_SER"/>
    <property type="match status" value="1"/>
</dbReference>
<dbReference type="InterPro" id="IPR022398">
    <property type="entry name" value="Peptidase_S8_His-AS"/>
</dbReference>
<evidence type="ECO:0000256" key="5">
    <source>
        <dbReference type="PROSITE-ProRule" id="PRU01240"/>
    </source>
</evidence>
<dbReference type="GO" id="GO:0006508">
    <property type="term" value="P:proteolysis"/>
    <property type="evidence" value="ECO:0007669"/>
    <property type="project" value="UniProtKB-KW"/>
</dbReference>
<proteinExistence type="inferred from homology"/>
<keyword evidence="2 5" id="KW-0645">Protease</keyword>
<dbReference type="InterPro" id="IPR015500">
    <property type="entry name" value="Peptidase_S8_subtilisin-rel"/>
</dbReference>
<evidence type="ECO:0000256" key="8">
    <source>
        <dbReference type="SAM" id="Phobius"/>
    </source>
</evidence>
<feature type="active site" description="Charge relay system" evidence="5">
    <location>
        <position position="211"/>
    </location>
</feature>
<feature type="region of interest" description="Disordered" evidence="7">
    <location>
        <begin position="69"/>
        <end position="99"/>
    </location>
</feature>
<dbReference type="InterPro" id="IPR000209">
    <property type="entry name" value="Peptidase_S8/S53_dom"/>
</dbReference>
<dbReference type="InterPro" id="IPR036852">
    <property type="entry name" value="Peptidase_S8/S53_dom_sf"/>
</dbReference>
<dbReference type="PROSITE" id="PS51272">
    <property type="entry name" value="SLH"/>
    <property type="match status" value="3"/>
</dbReference>
<feature type="active site" description="Charge relay system" evidence="5">
    <location>
        <position position="402"/>
    </location>
</feature>
<dbReference type="PROSITE" id="PS00137">
    <property type="entry name" value="SUBTILASE_HIS"/>
    <property type="match status" value="1"/>
</dbReference>
<feature type="active site" description="Charge relay system" evidence="5">
    <location>
        <position position="244"/>
    </location>
</feature>
<reference evidence="9 10" key="1">
    <citation type="submission" date="2018-11" db="EMBL/GenBank/DDBJ databases">
        <title>Complete genome sequence of Paenibacillus baekrokdamisoli strain KCTC 33723.</title>
        <authorList>
            <person name="Kang S.W."/>
            <person name="Lee K.C."/>
            <person name="Kim K.K."/>
            <person name="Kim J.S."/>
            <person name="Kim D.S."/>
            <person name="Ko S.H."/>
            <person name="Yang S.H."/>
            <person name="Lee J.S."/>
        </authorList>
    </citation>
    <scope>NUCLEOTIDE SEQUENCE [LARGE SCALE GENOMIC DNA]</scope>
    <source>
        <strain evidence="9 10">KCTC 33723</strain>
    </source>
</reference>